<dbReference type="Gene3D" id="3.60.15.10">
    <property type="entry name" value="Ribonuclease Z/Hydroxyacylglutathione hydrolase-like"/>
    <property type="match status" value="1"/>
</dbReference>
<dbReference type="PhylomeDB" id="A7T3G9"/>
<dbReference type="eggNOG" id="KOG0813">
    <property type="taxonomic scope" value="Eukaryota"/>
</dbReference>
<dbReference type="Proteomes" id="UP000001593">
    <property type="component" value="Unassembled WGS sequence"/>
</dbReference>
<evidence type="ECO:0000259" key="1">
    <source>
        <dbReference type="Pfam" id="PF00753"/>
    </source>
</evidence>
<dbReference type="STRING" id="45351.A7T3G9"/>
<evidence type="ECO:0000313" key="3">
    <source>
        <dbReference type="Proteomes" id="UP000001593"/>
    </source>
</evidence>
<sequence length="116" mass="13329">LDNNIFMLRENYYTSWNQPNIWVLKGAERDLIIDTGIGLWDLPGFLKKNNIIGEKPYEAVATHIHFDHTGGAHQFEKFSIHRLEGDAIEKGNQYVCCSLMTAKEIAIPPTQDWRAQ</sequence>
<dbReference type="EMBL" id="DS470510">
    <property type="protein sequence ID" value="EDO29494.1"/>
    <property type="molecule type" value="Genomic_DNA"/>
</dbReference>
<reference evidence="2 3" key="1">
    <citation type="journal article" date="2007" name="Science">
        <title>Sea anemone genome reveals ancestral eumetazoan gene repertoire and genomic organization.</title>
        <authorList>
            <person name="Putnam N.H."/>
            <person name="Srivastava M."/>
            <person name="Hellsten U."/>
            <person name="Dirks B."/>
            <person name="Chapman J."/>
            <person name="Salamov A."/>
            <person name="Terry A."/>
            <person name="Shapiro H."/>
            <person name="Lindquist E."/>
            <person name="Kapitonov V.V."/>
            <person name="Jurka J."/>
            <person name="Genikhovich G."/>
            <person name="Grigoriev I.V."/>
            <person name="Lucas S.M."/>
            <person name="Steele R.E."/>
            <person name="Finnerty J.R."/>
            <person name="Technau U."/>
            <person name="Martindale M.Q."/>
            <person name="Rokhsar D.S."/>
        </authorList>
    </citation>
    <scope>NUCLEOTIDE SEQUENCE [LARGE SCALE GENOMIC DNA]</scope>
    <source>
        <strain evidence="3">CH2 X CH6</strain>
    </source>
</reference>
<proteinExistence type="predicted"/>
<dbReference type="Pfam" id="PF00753">
    <property type="entry name" value="Lactamase_B"/>
    <property type="match status" value="1"/>
</dbReference>
<dbReference type="PANTHER" id="PTHR42951">
    <property type="entry name" value="METALLO-BETA-LACTAMASE DOMAIN-CONTAINING"/>
    <property type="match status" value="1"/>
</dbReference>
<organism evidence="2 3">
    <name type="scientific">Nematostella vectensis</name>
    <name type="common">Starlet sea anemone</name>
    <dbReference type="NCBI Taxonomy" id="45351"/>
    <lineage>
        <taxon>Eukaryota</taxon>
        <taxon>Metazoa</taxon>
        <taxon>Cnidaria</taxon>
        <taxon>Anthozoa</taxon>
        <taxon>Hexacorallia</taxon>
        <taxon>Actiniaria</taxon>
        <taxon>Edwardsiidae</taxon>
        <taxon>Nematostella</taxon>
    </lineage>
</organism>
<dbReference type="InParanoid" id="A7T3G9"/>
<dbReference type="PANTHER" id="PTHR42951:SF4">
    <property type="entry name" value="ACYL-COENZYME A THIOESTERASE MBLAC2"/>
    <property type="match status" value="1"/>
</dbReference>
<dbReference type="InterPro" id="IPR001279">
    <property type="entry name" value="Metallo-B-lactamas"/>
</dbReference>
<protein>
    <recommendedName>
        <fullName evidence="1">Metallo-beta-lactamase domain-containing protein</fullName>
    </recommendedName>
</protein>
<evidence type="ECO:0000313" key="2">
    <source>
        <dbReference type="EMBL" id="EDO29494.1"/>
    </source>
</evidence>
<dbReference type="SUPFAM" id="SSF56281">
    <property type="entry name" value="Metallo-hydrolase/oxidoreductase"/>
    <property type="match status" value="1"/>
</dbReference>
<dbReference type="InterPro" id="IPR036866">
    <property type="entry name" value="RibonucZ/Hydroxyglut_hydro"/>
</dbReference>
<feature type="non-terminal residue" evidence="2">
    <location>
        <position position="116"/>
    </location>
</feature>
<dbReference type="HOGENOM" id="CLU_118639_0_0_1"/>
<dbReference type="InterPro" id="IPR050855">
    <property type="entry name" value="NDM-1-like"/>
</dbReference>
<feature type="non-terminal residue" evidence="2">
    <location>
        <position position="1"/>
    </location>
</feature>
<name>A7T3G9_NEMVE</name>
<keyword evidence="3" id="KW-1185">Reference proteome</keyword>
<accession>A7T3G9</accession>
<dbReference type="AlphaFoldDB" id="A7T3G9"/>
<feature type="domain" description="Metallo-beta-lactamase" evidence="1">
    <location>
        <begin position="16"/>
        <end position="77"/>
    </location>
</feature>
<gene>
    <name evidence="2" type="ORF">NEMVEDRAFT_v1g18271</name>
</gene>